<protein>
    <submittedName>
        <fullName evidence="2">Uncharacterized protein</fullName>
    </submittedName>
</protein>
<accession>A0A7I7QV00</accession>
<sequence length="194" mass="19427">MPHPDPAAVARPPDEQAHGERRFALVVRPAKLGGMSSMKAAVAGALAVAGLWAGAAVANAEPTPAPTPPPAPKTTIDGDGTYTVGVDIAPGVYKSAGPLDGSACYWKRLNGDTMVDNGLTKKSPVVTIDPTDTTFRTSDCQSWEMTDCSQVDCKGPSGLPPGALGPLLSILGGQINPGATAPGPPPSAAPAPAG</sequence>
<keyword evidence="3" id="KW-1185">Reference proteome</keyword>
<evidence type="ECO:0000256" key="1">
    <source>
        <dbReference type="SAM" id="MobiDB-lite"/>
    </source>
</evidence>
<feature type="compositionally biased region" description="Pro residues" evidence="1">
    <location>
        <begin position="182"/>
        <end position="194"/>
    </location>
</feature>
<name>A0A7I7QV00_9MYCO</name>
<evidence type="ECO:0000313" key="2">
    <source>
        <dbReference type="EMBL" id="BBY29860.1"/>
    </source>
</evidence>
<organism evidence="2 3">
    <name type="scientific">Mycolicibacterium sediminis</name>
    <dbReference type="NCBI Taxonomy" id="1286180"/>
    <lineage>
        <taxon>Bacteria</taxon>
        <taxon>Bacillati</taxon>
        <taxon>Actinomycetota</taxon>
        <taxon>Actinomycetes</taxon>
        <taxon>Mycobacteriales</taxon>
        <taxon>Mycobacteriaceae</taxon>
        <taxon>Mycolicibacterium</taxon>
    </lineage>
</organism>
<dbReference type="Proteomes" id="UP000467193">
    <property type="component" value="Chromosome"/>
</dbReference>
<dbReference type="KEGG" id="msei:MSEDJ_39560"/>
<evidence type="ECO:0000313" key="3">
    <source>
        <dbReference type="Proteomes" id="UP000467193"/>
    </source>
</evidence>
<feature type="region of interest" description="Disordered" evidence="1">
    <location>
        <begin position="174"/>
        <end position="194"/>
    </location>
</feature>
<proteinExistence type="predicted"/>
<dbReference type="AlphaFoldDB" id="A0A7I7QV00"/>
<feature type="compositionally biased region" description="Basic and acidic residues" evidence="1">
    <location>
        <begin position="12"/>
        <end position="21"/>
    </location>
</feature>
<dbReference type="EMBL" id="AP022588">
    <property type="protein sequence ID" value="BBY29860.1"/>
    <property type="molecule type" value="Genomic_DNA"/>
</dbReference>
<feature type="region of interest" description="Disordered" evidence="1">
    <location>
        <begin position="1"/>
        <end position="21"/>
    </location>
</feature>
<reference evidence="2 3" key="1">
    <citation type="journal article" date="2019" name="Emerg. Microbes Infect.">
        <title>Comprehensive subspecies identification of 175 nontuberculous mycobacteria species based on 7547 genomic profiles.</title>
        <authorList>
            <person name="Matsumoto Y."/>
            <person name="Kinjo T."/>
            <person name="Motooka D."/>
            <person name="Nabeya D."/>
            <person name="Jung N."/>
            <person name="Uechi K."/>
            <person name="Horii T."/>
            <person name="Iida T."/>
            <person name="Fujita J."/>
            <person name="Nakamura S."/>
        </authorList>
    </citation>
    <scope>NUCLEOTIDE SEQUENCE [LARGE SCALE GENOMIC DNA]</scope>
    <source>
        <strain evidence="2 3">JCM 17899</strain>
    </source>
</reference>
<gene>
    <name evidence="2" type="ORF">MSEDJ_39560</name>
</gene>